<sequence>MHRATMYLHFRVSAARSPFSHYLMEFDMEVDGAGSSCISALPSLIRMLFPFAKALLHLTIVDILWISSCPNHFPLSLCKLITVAFAHPFFPYPLIVQAPFGRWHQRLFHSTPRDITSFNSKSCAARKEGRVTRPQHTNWPSHSYCCKSAGVRLCATCHLIRWVAHSDSFTQEYPERQHGQERKVEADFEYHPCLVSPYQA</sequence>
<proteinExistence type="predicted"/>
<reference evidence="1" key="1">
    <citation type="journal article" date="2023" name="Mol. Phylogenet. Evol.">
        <title>Genome-scale phylogeny and comparative genomics of the fungal order Sordariales.</title>
        <authorList>
            <person name="Hensen N."/>
            <person name="Bonometti L."/>
            <person name="Westerberg I."/>
            <person name="Brannstrom I.O."/>
            <person name="Guillou S."/>
            <person name="Cros-Aarteil S."/>
            <person name="Calhoun S."/>
            <person name="Haridas S."/>
            <person name="Kuo A."/>
            <person name="Mondo S."/>
            <person name="Pangilinan J."/>
            <person name="Riley R."/>
            <person name="LaButti K."/>
            <person name="Andreopoulos B."/>
            <person name="Lipzen A."/>
            <person name="Chen C."/>
            <person name="Yan M."/>
            <person name="Daum C."/>
            <person name="Ng V."/>
            <person name="Clum A."/>
            <person name="Steindorff A."/>
            <person name="Ohm R.A."/>
            <person name="Martin F."/>
            <person name="Silar P."/>
            <person name="Natvig D.O."/>
            <person name="Lalanne C."/>
            <person name="Gautier V."/>
            <person name="Ament-Velasquez S.L."/>
            <person name="Kruys A."/>
            <person name="Hutchinson M.I."/>
            <person name="Powell A.J."/>
            <person name="Barry K."/>
            <person name="Miller A.N."/>
            <person name="Grigoriev I.V."/>
            <person name="Debuchy R."/>
            <person name="Gladieux P."/>
            <person name="Hiltunen Thoren M."/>
            <person name="Johannesson H."/>
        </authorList>
    </citation>
    <scope>NUCLEOTIDE SEQUENCE</scope>
    <source>
        <strain evidence="1">CBS 626.80</strain>
    </source>
</reference>
<keyword evidence="2" id="KW-1185">Reference proteome</keyword>
<dbReference type="Proteomes" id="UP001303222">
    <property type="component" value="Unassembled WGS sequence"/>
</dbReference>
<name>A0AAN6P0P8_9PEZI</name>
<gene>
    <name evidence="1" type="ORF">QBC32DRAFT_82931</name>
</gene>
<evidence type="ECO:0000313" key="2">
    <source>
        <dbReference type="Proteomes" id="UP001303222"/>
    </source>
</evidence>
<protein>
    <submittedName>
        <fullName evidence="1">Uncharacterized protein</fullName>
    </submittedName>
</protein>
<evidence type="ECO:0000313" key="1">
    <source>
        <dbReference type="EMBL" id="KAK3954583.1"/>
    </source>
</evidence>
<organism evidence="1 2">
    <name type="scientific">Pseudoneurospora amorphoporcata</name>
    <dbReference type="NCBI Taxonomy" id="241081"/>
    <lineage>
        <taxon>Eukaryota</taxon>
        <taxon>Fungi</taxon>
        <taxon>Dikarya</taxon>
        <taxon>Ascomycota</taxon>
        <taxon>Pezizomycotina</taxon>
        <taxon>Sordariomycetes</taxon>
        <taxon>Sordariomycetidae</taxon>
        <taxon>Sordariales</taxon>
        <taxon>Sordariaceae</taxon>
        <taxon>Pseudoneurospora</taxon>
    </lineage>
</organism>
<accession>A0AAN6P0P8</accession>
<dbReference type="AlphaFoldDB" id="A0AAN6P0P8"/>
<reference evidence="1" key="2">
    <citation type="submission" date="2023-06" db="EMBL/GenBank/DDBJ databases">
        <authorList>
            <consortium name="Lawrence Berkeley National Laboratory"/>
            <person name="Mondo S.J."/>
            <person name="Hensen N."/>
            <person name="Bonometti L."/>
            <person name="Westerberg I."/>
            <person name="Brannstrom I.O."/>
            <person name="Guillou S."/>
            <person name="Cros-Aarteil S."/>
            <person name="Calhoun S."/>
            <person name="Haridas S."/>
            <person name="Kuo A."/>
            <person name="Pangilinan J."/>
            <person name="Riley R."/>
            <person name="Labutti K."/>
            <person name="Andreopoulos B."/>
            <person name="Lipzen A."/>
            <person name="Chen C."/>
            <person name="Yanf M."/>
            <person name="Daum C."/>
            <person name="Ng V."/>
            <person name="Clum A."/>
            <person name="Steindorff A."/>
            <person name="Ohm R."/>
            <person name="Martin F."/>
            <person name="Silar P."/>
            <person name="Natvig D."/>
            <person name="Lalanne C."/>
            <person name="Gautier V."/>
            <person name="Ament-Velasquez S.L."/>
            <person name="Kruys A."/>
            <person name="Hutchinson M.I."/>
            <person name="Powell A.J."/>
            <person name="Barry K."/>
            <person name="Miller A.N."/>
            <person name="Grigoriev I.V."/>
            <person name="Debuchy R."/>
            <person name="Gladieux P."/>
            <person name="Thoren M.H."/>
            <person name="Johannesson H."/>
        </authorList>
    </citation>
    <scope>NUCLEOTIDE SEQUENCE</scope>
    <source>
        <strain evidence="1">CBS 626.80</strain>
    </source>
</reference>
<comment type="caution">
    <text evidence="1">The sequence shown here is derived from an EMBL/GenBank/DDBJ whole genome shotgun (WGS) entry which is preliminary data.</text>
</comment>
<dbReference type="EMBL" id="MU859088">
    <property type="protein sequence ID" value="KAK3954583.1"/>
    <property type="molecule type" value="Genomic_DNA"/>
</dbReference>